<dbReference type="PANTHER" id="PTHR12526">
    <property type="entry name" value="GLYCOSYLTRANSFERASE"/>
    <property type="match status" value="1"/>
</dbReference>
<dbReference type="AlphaFoldDB" id="A0A1I7E1R4"/>
<organism evidence="4 5">
    <name type="scientific">Sedimentitalea nanhaiensis</name>
    <dbReference type="NCBI Taxonomy" id="999627"/>
    <lineage>
        <taxon>Bacteria</taxon>
        <taxon>Pseudomonadati</taxon>
        <taxon>Pseudomonadota</taxon>
        <taxon>Alphaproteobacteria</taxon>
        <taxon>Rhodobacterales</taxon>
        <taxon>Paracoccaceae</taxon>
        <taxon>Sedimentitalea</taxon>
    </lineage>
</organism>
<dbReference type="EMBL" id="FPAW01000041">
    <property type="protein sequence ID" value="SFU17881.1"/>
    <property type="molecule type" value="Genomic_DNA"/>
</dbReference>
<sequence length="415" mass="45258">MITHPSAAPDLSAAPAPIRIAVLSSADGGGGGLAAHRMATALNTQPGVQADFLSRRELGGILPPEVAPPRSMSNRQMTNTHFTVEYPGYRRDWLIDLLAGYDIVNVHWASFLLGLAELDALARRGTPMLFMLHDFHYMTGGCHYPAECNKLVLGCHGCPQVDSARCDSRFIPINLRVKRGIFARPNVHLAAPSRYLRDRAVASGLIPEARAHVLRNPYEPLPDPAPHPADGQVRILLIADSLVERRKALPLALDSLDLLQRRIDAGATPQRMRIDVVGTADQALQDRLETGGLDYVLHGRITDHARLVQIFAENDILLSCSYEDNWPNILVEACSYGCVPVVGPGHGCQEFVTTYGIGAVAPRYEATAFADTLLATATRHDRTDPDARARIRADHRNEHVAHHFLQIAAAIAPGP</sequence>
<proteinExistence type="inferred from homology"/>
<dbReference type="STRING" id="999627.SAMN05216236_1418"/>
<keyword evidence="2" id="KW-0328">Glycosyltransferase</keyword>
<evidence type="ECO:0000313" key="4">
    <source>
        <dbReference type="EMBL" id="SFU17881.1"/>
    </source>
</evidence>
<gene>
    <name evidence="4" type="ORF">SAMN05216236_1418</name>
</gene>
<dbReference type="PANTHER" id="PTHR12526:SF640">
    <property type="entry name" value="COLANIC ACID BIOSYNTHESIS GLYCOSYLTRANSFERASE WCAL-RELATED"/>
    <property type="match status" value="1"/>
</dbReference>
<comment type="similarity">
    <text evidence="1">Belongs to the glycosyltransferase group 1 family. Glycosyltransferase 4 subfamily.</text>
</comment>
<protein>
    <submittedName>
        <fullName evidence="4">Glycosyltransferase involved in cell wall bisynthesis</fullName>
    </submittedName>
</protein>
<keyword evidence="3 4" id="KW-0808">Transferase</keyword>
<accession>A0A1I7E1R4</accession>
<dbReference type="Proteomes" id="UP000182466">
    <property type="component" value="Unassembled WGS sequence"/>
</dbReference>
<evidence type="ECO:0000256" key="2">
    <source>
        <dbReference type="ARBA" id="ARBA00022676"/>
    </source>
</evidence>
<dbReference type="Gene3D" id="3.40.50.2000">
    <property type="entry name" value="Glycogen Phosphorylase B"/>
    <property type="match status" value="2"/>
</dbReference>
<evidence type="ECO:0000313" key="5">
    <source>
        <dbReference type="Proteomes" id="UP000182466"/>
    </source>
</evidence>
<dbReference type="OrthoDB" id="9790710at2"/>
<dbReference type="RefSeq" id="WP_027260285.1">
    <property type="nucleotide sequence ID" value="NZ_FPAW01000041.1"/>
</dbReference>
<name>A0A1I7E1R4_9RHOB</name>
<keyword evidence="5" id="KW-1185">Reference proteome</keyword>
<dbReference type="SUPFAM" id="SSF53756">
    <property type="entry name" value="UDP-Glycosyltransferase/glycogen phosphorylase"/>
    <property type="match status" value="1"/>
</dbReference>
<dbReference type="GO" id="GO:0016757">
    <property type="term" value="F:glycosyltransferase activity"/>
    <property type="evidence" value="ECO:0007669"/>
    <property type="project" value="UniProtKB-KW"/>
</dbReference>
<evidence type="ECO:0000256" key="3">
    <source>
        <dbReference type="ARBA" id="ARBA00022679"/>
    </source>
</evidence>
<dbReference type="Pfam" id="PF13692">
    <property type="entry name" value="Glyco_trans_1_4"/>
    <property type="match status" value="1"/>
</dbReference>
<reference evidence="4 5" key="1">
    <citation type="submission" date="2016-10" db="EMBL/GenBank/DDBJ databases">
        <authorList>
            <person name="de Groot N.N."/>
        </authorList>
    </citation>
    <scope>NUCLEOTIDE SEQUENCE [LARGE SCALE GENOMIC DNA]</scope>
    <source>
        <strain evidence="4 5">CGMCC 1.10959</strain>
    </source>
</reference>
<evidence type="ECO:0000256" key="1">
    <source>
        <dbReference type="ARBA" id="ARBA00009481"/>
    </source>
</evidence>